<proteinExistence type="predicted"/>
<dbReference type="EMBL" id="CP024422">
    <property type="protein sequence ID" value="ATQ57630.1"/>
    <property type="molecule type" value="Genomic_DNA"/>
</dbReference>
<dbReference type="InterPro" id="IPR018004">
    <property type="entry name" value="KilA/APSES_HTH"/>
</dbReference>
<dbReference type="AlphaFoldDB" id="A0A2D2C539"/>
<gene>
    <name evidence="2" type="ORF">PYTT13_10590</name>
</gene>
<evidence type="ECO:0000313" key="3">
    <source>
        <dbReference type="Proteomes" id="UP000229314"/>
    </source>
</evidence>
<dbReference type="RefSeq" id="WP_099650083.1">
    <property type="nucleotide sequence ID" value="NZ_CP024422.1"/>
</dbReference>
<dbReference type="GeneID" id="78898115"/>
<evidence type="ECO:0000259" key="1">
    <source>
        <dbReference type="PROSITE" id="PS51301"/>
    </source>
</evidence>
<dbReference type="PROSITE" id="PS51301">
    <property type="entry name" value="KILA_N"/>
    <property type="match status" value="1"/>
</dbReference>
<evidence type="ECO:0000313" key="2">
    <source>
        <dbReference type="EMBL" id="ATQ57630.1"/>
    </source>
</evidence>
<accession>A0A2D2C539</accession>
<protein>
    <recommendedName>
        <fullName evidence="1">KilA-N domain-containing protein</fullName>
    </recommendedName>
</protein>
<organism evidence="2 3">
    <name type="scientific">Paracoccus yeei</name>
    <dbReference type="NCBI Taxonomy" id="147645"/>
    <lineage>
        <taxon>Bacteria</taxon>
        <taxon>Pseudomonadati</taxon>
        <taxon>Pseudomonadota</taxon>
        <taxon>Alphaproteobacteria</taxon>
        <taxon>Rhodobacterales</taxon>
        <taxon>Paracoccaceae</taxon>
        <taxon>Paracoccus</taxon>
    </lineage>
</organism>
<feature type="domain" description="KilA-N" evidence="1">
    <location>
        <begin position="12"/>
        <end position="120"/>
    </location>
</feature>
<dbReference type="Proteomes" id="UP000229314">
    <property type="component" value="Chromosome"/>
</dbReference>
<dbReference type="Pfam" id="PF04383">
    <property type="entry name" value="KilA-N"/>
    <property type="match status" value="1"/>
</dbReference>
<reference evidence="2 3" key="1">
    <citation type="submission" date="2017-10" db="EMBL/GenBank/DDBJ databases">
        <title>Complete genome sequence of Paracoccus yeei TT13 isolated from human skin.</title>
        <authorList>
            <person name="Lee K."/>
            <person name="Lim J.Y."/>
            <person name="Hwang I."/>
        </authorList>
    </citation>
    <scope>NUCLEOTIDE SEQUENCE [LARGE SCALE GENOMIC DNA]</scope>
    <source>
        <strain evidence="2 3">TT13</strain>
    </source>
</reference>
<sequence length="284" mass="30862">MTAYDRSMPLREFQAPVVAGVQITTDAQGRFNLNALHKASGAGPSKAPAQWLRLDQAKELTAELEGQTGSSRPGETVRKCIVSTMGRNGGTFAAEELAVSYAGWISPSFQLEVNRTFIAYRKGELRPLTSTPAVSSPAATREARQLMKMFLALGKEMKLDPNQRILSANQGVKKLTGVDMMGSMGVQQIEAPHQAPHLNPSDIGMRLGGRKAHVINLLLTAEGFQTQHRDAKGNVYYQPTDKGIAAGGVMTDTTKQQGGTPIRQLRWTATIIDHLRPFLEGRPV</sequence>
<dbReference type="InterPro" id="IPR017880">
    <property type="entry name" value="KilA_N"/>
</dbReference>
<dbReference type="SMART" id="SM01252">
    <property type="entry name" value="KilA-N"/>
    <property type="match status" value="1"/>
</dbReference>
<name>A0A2D2C539_9RHOB</name>